<dbReference type="PROSITE" id="PS51257">
    <property type="entry name" value="PROKAR_LIPOPROTEIN"/>
    <property type="match status" value="1"/>
</dbReference>
<name>A0A3M8VMB8_9ACTN</name>
<proteinExistence type="predicted"/>
<evidence type="ECO:0000256" key="1">
    <source>
        <dbReference type="SAM" id="SignalP"/>
    </source>
</evidence>
<accession>A0A3M8VMB8</accession>
<organism evidence="2 3">
    <name type="scientific">Streptomyces botrytidirepellens</name>
    <dbReference type="NCBI Taxonomy" id="2486417"/>
    <lineage>
        <taxon>Bacteria</taxon>
        <taxon>Bacillati</taxon>
        <taxon>Actinomycetota</taxon>
        <taxon>Actinomycetes</taxon>
        <taxon>Kitasatosporales</taxon>
        <taxon>Streptomycetaceae</taxon>
        <taxon>Streptomyces</taxon>
    </lineage>
</organism>
<dbReference type="RefSeq" id="WP_123103360.1">
    <property type="nucleotide sequence ID" value="NZ_RIBZ01000306.1"/>
</dbReference>
<keyword evidence="1" id="KW-0732">Signal</keyword>
<dbReference type="EMBL" id="RIBZ01000306">
    <property type="protein sequence ID" value="RNG18828.1"/>
    <property type="molecule type" value="Genomic_DNA"/>
</dbReference>
<keyword evidence="3" id="KW-1185">Reference proteome</keyword>
<dbReference type="AlphaFoldDB" id="A0A3M8VMB8"/>
<feature type="signal peptide" evidence="1">
    <location>
        <begin position="1"/>
        <end position="22"/>
    </location>
</feature>
<comment type="caution">
    <text evidence="2">The sequence shown here is derived from an EMBL/GenBank/DDBJ whole genome shotgun (WGS) entry which is preliminary data.</text>
</comment>
<gene>
    <name evidence="2" type="ORF">EEJ42_25715</name>
</gene>
<evidence type="ECO:0000313" key="3">
    <source>
        <dbReference type="Proteomes" id="UP000275401"/>
    </source>
</evidence>
<protein>
    <submittedName>
        <fullName evidence="2">Uncharacterized protein</fullName>
    </submittedName>
</protein>
<evidence type="ECO:0000313" key="2">
    <source>
        <dbReference type="EMBL" id="RNG18828.1"/>
    </source>
</evidence>
<dbReference type="Proteomes" id="UP000275401">
    <property type="component" value="Unassembled WGS sequence"/>
</dbReference>
<feature type="chain" id="PRO_5039137014" evidence="1">
    <location>
        <begin position="23"/>
        <end position="129"/>
    </location>
</feature>
<sequence length="129" mass="13171">MPSVVRTRVAVTSAAAALAATALIGCDALDKALDCGQVATDISMAVDDLREKVSGGGGSPETTKKALDEIEKDLGKVTDKRDDTDLDQAINDLQTAVDKAQKAAESGDATPDLSGIKKAAGHLSKVCTS</sequence>
<reference evidence="2 3" key="1">
    <citation type="submission" date="2018-11" db="EMBL/GenBank/DDBJ databases">
        <title>The Potential of Streptomyces as Biocontrol Agents against the Tomato grey mould, Botrytis cinerea (Gray mold) Frontiers in Microbiology.</title>
        <authorList>
            <person name="Li D."/>
        </authorList>
    </citation>
    <scope>NUCLEOTIDE SEQUENCE [LARGE SCALE GENOMIC DNA]</scope>
    <source>
        <strain evidence="2 3">NEAU-LD23</strain>
    </source>
</reference>